<proteinExistence type="predicted"/>
<dbReference type="EMBL" id="FNES01000023">
    <property type="protein sequence ID" value="SDK67428.1"/>
    <property type="molecule type" value="Genomic_DNA"/>
</dbReference>
<accession>A0A1G9DU49</accession>
<name>A0A1G9DU49_9GAMM</name>
<evidence type="ECO:0000313" key="3">
    <source>
        <dbReference type="Proteomes" id="UP000198525"/>
    </source>
</evidence>
<organism evidence="2 3">
    <name type="scientific">Billgrantia gudaonensis</name>
    <dbReference type="NCBI Taxonomy" id="376427"/>
    <lineage>
        <taxon>Bacteria</taxon>
        <taxon>Pseudomonadati</taxon>
        <taxon>Pseudomonadota</taxon>
        <taxon>Gammaproteobacteria</taxon>
        <taxon>Oceanospirillales</taxon>
        <taxon>Halomonadaceae</taxon>
        <taxon>Billgrantia</taxon>
    </lineage>
</organism>
<evidence type="ECO:0000256" key="1">
    <source>
        <dbReference type="SAM" id="MobiDB-lite"/>
    </source>
</evidence>
<keyword evidence="3" id="KW-1185">Reference proteome</keyword>
<dbReference type="AlphaFoldDB" id="A0A1G9DU49"/>
<gene>
    <name evidence="2" type="ORF">SAMN04487954_12312</name>
</gene>
<feature type="compositionally biased region" description="Polar residues" evidence="1">
    <location>
        <begin position="19"/>
        <end position="32"/>
    </location>
</feature>
<dbReference type="Proteomes" id="UP000198525">
    <property type="component" value="Unassembled WGS sequence"/>
</dbReference>
<sequence length="44" mass="4589">MGSVNKSAVTGRFVKESTVKSNPKTTYKQTTSKGGCGPKGKKGK</sequence>
<feature type="region of interest" description="Disordered" evidence="1">
    <location>
        <begin position="1"/>
        <end position="44"/>
    </location>
</feature>
<dbReference type="STRING" id="376427.SAMN04487954_12312"/>
<evidence type="ECO:0000313" key="2">
    <source>
        <dbReference type="EMBL" id="SDK67428.1"/>
    </source>
</evidence>
<reference evidence="2 3" key="1">
    <citation type="submission" date="2016-10" db="EMBL/GenBank/DDBJ databases">
        <authorList>
            <person name="de Groot N.N."/>
        </authorList>
    </citation>
    <scope>NUCLEOTIDE SEQUENCE [LARGE SCALE GENOMIC DNA]</scope>
    <source>
        <strain evidence="2 3">CGMCC 1.6133</strain>
    </source>
</reference>
<protein>
    <submittedName>
        <fullName evidence="2">Uncharacterized protein</fullName>
    </submittedName>
</protein>